<dbReference type="PATRIC" id="fig|269796.9.peg.1336"/>
<dbReference type="InterPro" id="IPR004843">
    <property type="entry name" value="Calcineurin-like_PHP"/>
</dbReference>
<dbReference type="Pfam" id="PF00149">
    <property type="entry name" value="Metallophos"/>
    <property type="match status" value="1"/>
</dbReference>
<dbReference type="KEGG" id="rru:Rru_A1271"/>
<accession>Q2RUX3</accession>
<dbReference type="InterPro" id="IPR050535">
    <property type="entry name" value="DNA_Repair-Maintenance_Comp"/>
</dbReference>
<dbReference type="SUPFAM" id="SSF56300">
    <property type="entry name" value="Metallo-dependent phosphatases"/>
    <property type="match status" value="1"/>
</dbReference>
<dbReference type="PANTHER" id="PTHR30337">
    <property type="entry name" value="COMPONENT OF ATP-DEPENDENT DSDNA EXONUCLEASE"/>
    <property type="match status" value="1"/>
</dbReference>
<dbReference type="InterPro" id="IPR041796">
    <property type="entry name" value="Mre11_N"/>
</dbReference>
<protein>
    <submittedName>
        <fullName evidence="3">Metallophosphoesterase</fullName>
    </submittedName>
</protein>
<dbReference type="EnsemblBacteria" id="ABC22072">
    <property type="protein sequence ID" value="ABC22072"/>
    <property type="gene ID" value="Rru_A1271"/>
</dbReference>
<dbReference type="STRING" id="269796.Rru_A1271"/>
<proteinExistence type="predicted"/>
<dbReference type="Gene3D" id="3.60.21.10">
    <property type="match status" value="1"/>
</dbReference>
<evidence type="ECO:0000256" key="1">
    <source>
        <dbReference type="ARBA" id="ARBA00022801"/>
    </source>
</evidence>
<dbReference type="eggNOG" id="COG0420">
    <property type="taxonomic scope" value="Bacteria"/>
</dbReference>
<dbReference type="Proteomes" id="UP000001929">
    <property type="component" value="Chromosome"/>
</dbReference>
<keyword evidence="4" id="KW-1185">Reference proteome</keyword>
<dbReference type="InterPro" id="IPR014576">
    <property type="entry name" value="Pesterase_YhaO"/>
</dbReference>
<dbReference type="PhylomeDB" id="Q2RUX3"/>
<evidence type="ECO:0000259" key="2">
    <source>
        <dbReference type="Pfam" id="PF00149"/>
    </source>
</evidence>
<feature type="domain" description="Calcineurin-like phosphoesterase" evidence="2">
    <location>
        <begin position="1"/>
        <end position="196"/>
    </location>
</feature>
<dbReference type="PIRSF" id="PIRSF033091">
    <property type="entry name" value="Pesterase_YhaO"/>
    <property type="match status" value="1"/>
</dbReference>
<dbReference type="AlphaFoldDB" id="Q2RUX3"/>
<organism evidence="3 4">
    <name type="scientific">Rhodospirillum rubrum (strain ATCC 11170 / ATH 1.1.1 / DSM 467 / LMG 4362 / NCIMB 8255 / S1)</name>
    <dbReference type="NCBI Taxonomy" id="269796"/>
    <lineage>
        <taxon>Bacteria</taxon>
        <taxon>Pseudomonadati</taxon>
        <taxon>Pseudomonadota</taxon>
        <taxon>Alphaproteobacteria</taxon>
        <taxon>Rhodospirillales</taxon>
        <taxon>Rhodospirillaceae</taxon>
        <taxon>Rhodospirillum</taxon>
    </lineage>
</organism>
<dbReference type="EMBL" id="CP000230">
    <property type="protein sequence ID" value="ABC22072.1"/>
    <property type="molecule type" value="Genomic_DNA"/>
</dbReference>
<name>Q2RUX3_RHORT</name>
<dbReference type="InterPro" id="IPR029052">
    <property type="entry name" value="Metallo-depent_PP-like"/>
</dbReference>
<dbReference type="GO" id="GO:0016787">
    <property type="term" value="F:hydrolase activity"/>
    <property type="evidence" value="ECO:0007669"/>
    <property type="project" value="UniProtKB-KW"/>
</dbReference>
<dbReference type="RefSeq" id="WP_011389026.1">
    <property type="nucleotide sequence ID" value="NC_007643.1"/>
</dbReference>
<dbReference type="CDD" id="cd00840">
    <property type="entry name" value="MPP_Mre11_N"/>
    <property type="match status" value="1"/>
</dbReference>
<evidence type="ECO:0000313" key="4">
    <source>
        <dbReference type="Proteomes" id="UP000001929"/>
    </source>
</evidence>
<evidence type="ECO:0000313" key="3">
    <source>
        <dbReference type="EMBL" id="ABC22072.1"/>
    </source>
</evidence>
<dbReference type="PANTHER" id="PTHR30337:SF7">
    <property type="entry name" value="PHOSPHOESTERASE"/>
    <property type="match status" value="1"/>
</dbReference>
<dbReference type="HOGENOM" id="CLU_026621_4_0_5"/>
<reference evidence="3 4" key="1">
    <citation type="journal article" date="2011" name="Stand. Genomic Sci.">
        <title>Complete genome sequence of Rhodospirillum rubrum type strain (S1).</title>
        <authorList>
            <person name="Munk A.C."/>
            <person name="Copeland A."/>
            <person name="Lucas S."/>
            <person name="Lapidus A."/>
            <person name="Del Rio T.G."/>
            <person name="Barry K."/>
            <person name="Detter J.C."/>
            <person name="Hammon N."/>
            <person name="Israni S."/>
            <person name="Pitluck S."/>
            <person name="Brettin T."/>
            <person name="Bruce D."/>
            <person name="Han C."/>
            <person name="Tapia R."/>
            <person name="Gilna P."/>
            <person name="Schmutz J."/>
            <person name="Larimer F."/>
            <person name="Land M."/>
            <person name="Kyrpides N.C."/>
            <person name="Mavromatis K."/>
            <person name="Richardson P."/>
            <person name="Rohde M."/>
            <person name="Goker M."/>
            <person name="Klenk H.P."/>
            <person name="Zhang Y."/>
            <person name="Roberts G.P."/>
            <person name="Reslewic S."/>
            <person name="Schwartz D.C."/>
        </authorList>
    </citation>
    <scope>NUCLEOTIDE SEQUENCE [LARGE SCALE GENOMIC DNA]</scope>
    <source>
        <strain evidence="4">ATCC 11170 / ATH 1.1.1 / DSM 467 / LMG 4362 / NCIMB 8255 / S1</strain>
    </source>
</reference>
<keyword evidence="1" id="KW-0378">Hydrolase</keyword>
<sequence>MRILHAADIHLDSPLSGLIARAGGQVGDLTTATRRAFTAMIDYALEAGVDLVLIAGDLYDGDWRDFSTGLFFLSQMARLERQGIRVAVVQGNHDAENRMTRSLRWPPTVKVFRSDRAETWIPEGLEVAIHGRSFPRRDVTEDLSAGYPPPVAGLFNIGLLHTAADGRLGHTPYAPCDVPTLVGKGYDYWALGHVHGRAILHERPWVVFPGNLQARHVNEPGAKGATLLTIDGGEVTALEALAFDVLRWVRLEVDLGGCASPQQAYGRIETALAEALTQAEGRALAVRLTLSGATAVHDLLAGDPERTTAECLALTERAGGEVWLEKVAVATTPPRQDGAPAADELFAVIARILETPEERAVLRADLEQALTRVPPTIRQAAGLTPLDEQALAGLLAAAEATLRRRLLDSPE</sequence>
<gene>
    <name evidence="3" type="ordered locus">Rru_A1271</name>
</gene>